<gene>
    <name evidence="2" type="ORF">STAS_29111</name>
</gene>
<name>A0A5A7R304_STRAF</name>
<protein>
    <submittedName>
        <fullName evidence="2">Beta-hexosaminidase</fullName>
    </submittedName>
</protein>
<feature type="region of interest" description="Disordered" evidence="1">
    <location>
        <begin position="1"/>
        <end position="50"/>
    </location>
</feature>
<keyword evidence="3" id="KW-1185">Reference proteome</keyword>
<accession>A0A5A7R304</accession>
<organism evidence="2 3">
    <name type="scientific">Striga asiatica</name>
    <name type="common">Asiatic witchweed</name>
    <name type="synonym">Buchnera asiatica</name>
    <dbReference type="NCBI Taxonomy" id="4170"/>
    <lineage>
        <taxon>Eukaryota</taxon>
        <taxon>Viridiplantae</taxon>
        <taxon>Streptophyta</taxon>
        <taxon>Embryophyta</taxon>
        <taxon>Tracheophyta</taxon>
        <taxon>Spermatophyta</taxon>
        <taxon>Magnoliopsida</taxon>
        <taxon>eudicotyledons</taxon>
        <taxon>Gunneridae</taxon>
        <taxon>Pentapetalae</taxon>
        <taxon>asterids</taxon>
        <taxon>lamiids</taxon>
        <taxon>Lamiales</taxon>
        <taxon>Orobanchaceae</taxon>
        <taxon>Buchnereae</taxon>
        <taxon>Striga</taxon>
    </lineage>
</organism>
<sequence>MEMGFRKCDSRLPSQSRAEEAKSTREMDTYESPEIIRRSTSSPSYTSLADPPSPSINDLVFPCEFVSLEDVINYNPRILFKAHVFSFRLLGLEGMRLLEQSVVGTLSCSNNADQFKNFKRMSKMMPERVLTILKKGENFKRFGQGDPSLNPTTRLNKSAAFWNYEYAKHIYPINLLSRVVGLRDGSPKDFASGQNLLKFTRIHPTLFQNAFVDPRSLGN</sequence>
<comment type="caution">
    <text evidence="2">The sequence shown here is derived from an EMBL/GenBank/DDBJ whole genome shotgun (WGS) entry which is preliminary data.</text>
</comment>
<feature type="compositionally biased region" description="Basic and acidic residues" evidence="1">
    <location>
        <begin position="17"/>
        <end position="28"/>
    </location>
</feature>
<dbReference type="AlphaFoldDB" id="A0A5A7R304"/>
<evidence type="ECO:0000313" key="2">
    <source>
        <dbReference type="EMBL" id="GER51712.1"/>
    </source>
</evidence>
<dbReference type="EMBL" id="BKCP01009848">
    <property type="protein sequence ID" value="GER51712.1"/>
    <property type="molecule type" value="Genomic_DNA"/>
</dbReference>
<feature type="compositionally biased region" description="Polar residues" evidence="1">
    <location>
        <begin position="38"/>
        <end position="47"/>
    </location>
</feature>
<evidence type="ECO:0000256" key="1">
    <source>
        <dbReference type="SAM" id="MobiDB-lite"/>
    </source>
</evidence>
<dbReference type="Proteomes" id="UP000325081">
    <property type="component" value="Unassembled WGS sequence"/>
</dbReference>
<proteinExistence type="predicted"/>
<evidence type="ECO:0000313" key="3">
    <source>
        <dbReference type="Proteomes" id="UP000325081"/>
    </source>
</evidence>
<feature type="compositionally biased region" description="Basic and acidic residues" evidence="1">
    <location>
        <begin position="1"/>
        <end position="10"/>
    </location>
</feature>
<reference evidence="3" key="1">
    <citation type="journal article" date="2019" name="Curr. Biol.">
        <title>Genome Sequence of Striga asiatica Provides Insight into the Evolution of Plant Parasitism.</title>
        <authorList>
            <person name="Yoshida S."/>
            <person name="Kim S."/>
            <person name="Wafula E.K."/>
            <person name="Tanskanen J."/>
            <person name="Kim Y.M."/>
            <person name="Honaas L."/>
            <person name="Yang Z."/>
            <person name="Spallek T."/>
            <person name="Conn C.E."/>
            <person name="Ichihashi Y."/>
            <person name="Cheong K."/>
            <person name="Cui S."/>
            <person name="Der J.P."/>
            <person name="Gundlach H."/>
            <person name="Jiao Y."/>
            <person name="Hori C."/>
            <person name="Ishida J.K."/>
            <person name="Kasahara H."/>
            <person name="Kiba T."/>
            <person name="Kim M.S."/>
            <person name="Koo N."/>
            <person name="Laohavisit A."/>
            <person name="Lee Y.H."/>
            <person name="Lumba S."/>
            <person name="McCourt P."/>
            <person name="Mortimer J.C."/>
            <person name="Mutuku J.M."/>
            <person name="Nomura T."/>
            <person name="Sasaki-Sekimoto Y."/>
            <person name="Seto Y."/>
            <person name="Wang Y."/>
            <person name="Wakatake T."/>
            <person name="Sakakibara H."/>
            <person name="Demura T."/>
            <person name="Yamaguchi S."/>
            <person name="Yoneyama K."/>
            <person name="Manabe R.I."/>
            <person name="Nelson D.C."/>
            <person name="Schulman A.H."/>
            <person name="Timko M.P."/>
            <person name="dePamphilis C.W."/>
            <person name="Choi D."/>
            <person name="Shirasu K."/>
        </authorList>
    </citation>
    <scope>NUCLEOTIDE SEQUENCE [LARGE SCALE GENOMIC DNA]</scope>
    <source>
        <strain evidence="3">cv. UVA1</strain>
    </source>
</reference>